<evidence type="ECO:0008006" key="4">
    <source>
        <dbReference type="Google" id="ProtNLM"/>
    </source>
</evidence>
<feature type="compositionally biased region" description="Polar residues" evidence="2">
    <location>
        <begin position="1162"/>
        <end position="1173"/>
    </location>
</feature>
<feature type="region of interest" description="Disordered" evidence="2">
    <location>
        <begin position="1130"/>
        <end position="1185"/>
    </location>
</feature>
<feature type="region of interest" description="Disordered" evidence="2">
    <location>
        <begin position="636"/>
        <end position="665"/>
    </location>
</feature>
<feature type="compositionally biased region" description="Basic and acidic residues" evidence="2">
    <location>
        <begin position="1175"/>
        <end position="1185"/>
    </location>
</feature>
<feature type="compositionally biased region" description="Gly residues" evidence="2">
    <location>
        <begin position="1480"/>
        <end position="1489"/>
    </location>
</feature>
<feature type="region of interest" description="Disordered" evidence="2">
    <location>
        <begin position="854"/>
        <end position="896"/>
    </location>
</feature>
<dbReference type="Pfam" id="PF16045">
    <property type="entry name" value="LisH_2"/>
    <property type="match status" value="1"/>
</dbReference>
<feature type="compositionally biased region" description="Polar residues" evidence="2">
    <location>
        <begin position="1061"/>
        <end position="1070"/>
    </location>
</feature>
<feature type="compositionally biased region" description="Basic and acidic residues" evidence="2">
    <location>
        <begin position="643"/>
        <end position="665"/>
    </location>
</feature>
<feature type="compositionally biased region" description="Polar residues" evidence="2">
    <location>
        <begin position="1353"/>
        <end position="1365"/>
    </location>
</feature>
<feature type="compositionally biased region" description="Polar residues" evidence="2">
    <location>
        <begin position="857"/>
        <end position="882"/>
    </location>
</feature>
<reference evidence="3" key="1">
    <citation type="submission" date="2021-05" db="EMBL/GenBank/DDBJ databases">
        <authorList>
            <person name="Alioto T."/>
            <person name="Alioto T."/>
            <person name="Gomez Garrido J."/>
        </authorList>
    </citation>
    <scope>NUCLEOTIDE SEQUENCE</scope>
</reference>
<feature type="coiled-coil region" evidence="1">
    <location>
        <begin position="261"/>
        <end position="395"/>
    </location>
</feature>
<sequence length="1489" mass="170432">MEQLLESVLKDDKNVSKSDFLKIFYSCLEDESFLDEFRAYMKQYLFHSLKQSKLKSITEPTQAIKCHSISPKIQSLNLLIADYLLQQDFLYTLSVFSSEAPNLKNLTTFSRYINQLAEQGSSSSQQCSHSDVPKLMSKDVKDILECLGLSPHCEESVAARQRYMQCDDRESLIVCLLSSLVSTLRNGSRCSRCKCLYNTVQDDLLPPCDNPVPMSQVMSELCPWQKELCEMLNRYNLEDTDVILIMQNLTEVITKEVEQSENKMSAQLAEREGQLQQYEEMIGDNLEEAECSLLAQKQRIEKELLRKQKELQDLAQSLSRKKTNIGEAVTILQKQKNLLLQKESELNAKLSAQTSQLESKAIHLEEKEKQFRAKEKELNERLDKLALQREDFYAEILKLCAQKSNNGEGKNINVKYVSTAVGKQMETTNGNGYVAAENAKKMERTNNPHLERKDVNGRQDTMFEHDKIPSEMSRTRRNDETVDTPNETSGKTVNMFDRNHRPLGANGRHVERNQGKVGGNVRNVDRTGETNMLEVTNEIVVPEEIVLLLETVKTQSEALSKLLQRPAKDTCGNIDISHDMNSREQTHVCKDGQVVQQSSPFLKRSDGRVNDENTICDRCGSEVILKFHINDSKQKILNKNNNRKPDDSTFGDRHNPSSHENRIEQTTRCEEMNALQNQMSHLMNRFETLSTNQKQGNSLTNQNPTLNREWRNESELATRYKVEQNEPFSPHKTQILDKDWRVSNPRPLGQEDSSEMDPVDLSCQTLARLESQITALDESLDKYRKDNIRKESKLTSEESRDLTRLSNLLGNTNRIMFPSEQNGFHTLPDQHDYSTYQPNSVLNQEQTSSYRFPLLNPTMSSQHTPLYQNTPNHHATPPYQNIRNERQPQQKPPYFSSNVPFWQSYLKTHAFPSNKKKSWQDQFQEFANHVDQSEEDLDRDKNEDFGRDSHDVRHVPSVEHDHDKGELNRNKTESMGQRYQLTEPTRTQKYTKTDRLNDVKQKSDVEPSSQRYQKTERIHNIIQNDTSKELCNVNKDLKNTNIELTSYHRIQTNAQMNLTTEINSPQTNNQSEEKDKRKVGRTNRIKDQEKAEIEVRCEKQINQIEPKEKDFKVMQIRDSFEGSIANLKANTSQDTVESKRETWNEEKDHVNSGMDDIRGKFNANNSDKSQGNIEDTFRETKEKGVDRTEHAFVEGKDTDDNTGKLNNSNLNKTEDILADVNDTDLKQSEEVDTSHFKRTEETNDNLIVEYNPRGSLLLQIQDSDESRRALPTPNTTFSYDIPSVSQDIIGLSANTTFLDMTTVVQSSKTQPQDNIATDFKTPLPPNPKESATLDSNISRSHFLETNIEPLKSPKTNLSFNQSPKHLSQKVKKSKSAETSNILVDDEINENLKETETLSPIITPIKSPAASTNDYKLSFSTPFKSAEFNLDSFDHDNESLLKPLKSPNFNLSSRSLNSRVSSSILSPEEDSSSGLSVHMSGQGGNGDDDW</sequence>
<feature type="compositionally biased region" description="Basic and acidic residues" evidence="2">
    <location>
        <begin position="991"/>
        <end position="1005"/>
    </location>
</feature>
<feature type="compositionally biased region" description="Polar residues" evidence="2">
    <location>
        <begin position="483"/>
        <end position="492"/>
    </location>
</feature>
<name>A0A8D8Q4B9_9HEMI</name>
<feature type="compositionally biased region" description="Basic and acidic residues" evidence="2">
    <location>
        <begin position="1136"/>
        <end position="1159"/>
    </location>
</feature>
<organism evidence="3">
    <name type="scientific">Cacopsylla melanoneura</name>
    <dbReference type="NCBI Taxonomy" id="428564"/>
    <lineage>
        <taxon>Eukaryota</taxon>
        <taxon>Metazoa</taxon>
        <taxon>Ecdysozoa</taxon>
        <taxon>Arthropoda</taxon>
        <taxon>Hexapoda</taxon>
        <taxon>Insecta</taxon>
        <taxon>Pterygota</taxon>
        <taxon>Neoptera</taxon>
        <taxon>Paraneoptera</taxon>
        <taxon>Hemiptera</taxon>
        <taxon>Sternorrhyncha</taxon>
        <taxon>Psylloidea</taxon>
        <taxon>Psyllidae</taxon>
        <taxon>Psyllinae</taxon>
        <taxon>Cacopsylla</taxon>
    </lineage>
</organism>
<feature type="compositionally biased region" description="Polar residues" evidence="2">
    <location>
        <begin position="973"/>
        <end position="990"/>
    </location>
</feature>
<dbReference type="InterPro" id="IPR006594">
    <property type="entry name" value="LisH"/>
</dbReference>
<feature type="compositionally biased region" description="Basic and acidic residues" evidence="2">
    <location>
        <begin position="938"/>
        <end position="972"/>
    </location>
</feature>
<feature type="region of interest" description="Disordered" evidence="2">
    <location>
        <begin position="929"/>
        <end position="1012"/>
    </location>
</feature>
<evidence type="ECO:0000256" key="1">
    <source>
        <dbReference type="SAM" id="Coils"/>
    </source>
</evidence>
<feature type="region of interest" description="Disordered" evidence="2">
    <location>
        <begin position="1313"/>
        <end position="1333"/>
    </location>
</feature>
<protein>
    <recommendedName>
        <fullName evidence="4">LisH domain-containing protein</fullName>
    </recommendedName>
</protein>
<proteinExistence type="predicted"/>
<feature type="compositionally biased region" description="Basic and acidic residues" evidence="2">
    <location>
        <begin position="471"/>
        <end position="480"/>
    </location>
</feature>
<dbReference type="EMBL" id="HBUF01058378">
    <property type="protein sequence ID" value="CAG6624867.1"/>
    <property type="molecule type" value="Transcribed_RNA"/>
</dbReference>
<evidence type="ECO:0000256" key="2">
    <source>
        <dbReference type="SAM" id="MobiDB-lite"/>
    </source>
</evidence>
<feature type="compositionally biased region" description="Low complexity" evidence="2">
    <location>
        <begin position="1447"/>
        <end position="1465"/>
    </location>
</feature>
<evidence type="ECO:0000313" key="3">
    <source>
        <dbReference type="EMBL" id="CAG6624867.1"/>
    </source>
</evidence>
<dbReference type="PROSITE" id="PS50896">
    <property type="entry name" value="LISH"/>
    <property type="match status" value="1"/>
</dbReference>
<feature type="region of interest" description="Disordered" evidence="2">
    <location>
        <begin position="1447"/>
        <end position="1489"/>
    </location>
</feature>
<keyword evidence="1" id="KW-0175">Coiled coil</keyword>
<feature type="region of interest" description="Disordered" evidence="2">
    <location>
        <begin position="471"/>
        <end position="524"/>
    </location>
</feature>
<feature type="region of interest" description="Disordered" evidence="2">
    <location>
        <begin position="1351"/>
        <end position="1377"/>
    </location>
</feature>
<feature type="region of interest" description="Disordered" evidence="2">
    <location>
        <begin position="1061"/>
        <end position="1085"/>
    </location>
</feature>
<accession>A0A8D8Q4B9</accession>